<keyword evidence="4" id="KW-1185">Reference proteome</keyword>
<gene>
    <name evidence="3" type="ORF">FHS42_006137</name>
</gene>
<dbReference type="Pfam" id="PF07282">
    <property type="entry name" value="Cas12f1-like_TNB"/>
    <property type="match status" value="1"/>
</dbReference>
<dbReference type="AlphaFoldDB" id="A0A7W9V1C4"/>
<evidence type="ECO:0000313" key="4">
    <source>
        <dbReference type="Proteomes" id="UP000588098"/>
    </source>
</evidence>
<dbReference type="RefSeq" id="WP_184577468.1">
    <property type="nucleotide sequence ID" value="NZ_JACHJL010000020.1"/>
</dbReference>
<dbReference type="Proteomes" id="UP000588098">
    <property type="component" value="Unassembled WGS sequence"/>
</dbReference>
<dbReference type="GO" id="GO:0003677">
    <property type="term" value="F:DNA binding"/>
    <property type="evidence" value="ECO:0007669"/>
    <property type="project" value="UniProtKB-KW"/>
</dbReference>
<keyword evidence="1" id="KW-0238">DNA-binding</keyword>
<proteinExistence type="predicted"/>
<protein>
    <recommendedName>
        <fullName evidence="2">Cas12f1-like TNB domain-containing protein</fullName>
    </recommendedName>
</protein>
<dbReference type="InterPro" id="IPR010095">
    <property type="entry name" value="Cas12f1-like_TNB"/>
</dbReference>
<sequence length="190" mass="20396">MTISRSGPRWFAAFNVRLPAPPVAVATRAQRRRGAAGMGLGVEVIQRPSSRSACGGPRSVPKSHVQVAAQRADAQHHPTKALAIQFAQVVIENLKVKNMSKSAKGTLEEPGSNVRQKAGLNRASLDVGFGEVRRQLAYETGWYGSGLSAVRSGHTSQTCHRCGHVDSKFRRTRSVCVCTAWAPGAVTTPR</sequence>
<evidence type="ECO:0000259" key="2">
    <source>
        <dbReference type="Pfam" id="PF07282"/>
    </source>
</evidence>
<organism evidence="3 4">
    <name type="scientific">Streptomyces zagrosensis</name>
    <dbReference type="NCBI Taxonomy" id="1042984"/>
    <lineage>
        <taxon>Bacteria</taxon>
        <taxon>Bacillati</taxon>
        <taxon>Actinomycetota</taxon>
        <taxon>Actinomycetes</taxon>
        <taxon>Kitasatosporales</taxon>
        <taxon>Streptomycetaceae</taxon>
        <taxon>Streptomyces</taxon>
    </lineage>
</organism>
<accession>A0A7W9V1C4</accession>
<name>A0A7W9V1C4_9ACTN</name>
<evidence type="ECO:0000313" key="3">
    <source>
        <dbReference type="EMBL" id="MBB5939045.1"/>
    </source>
</evidence>
<comment type="caution">
    <text evidence="3">The sequence shown here is derived from an EMBL/GenBank/DDBJ whole genome shotgun (WGS) entry which is preliminary data.</text>
</comment>
<feature type="domain" description="Cas12f1-like TNB" evidence="2">
    <location>
        <begin position="129"/>
        <end position="176"/>
    </location>
</feature>
<evidence type="ECO:0000256" key="1">
    <source>
        <dbReference type="ARBA" id="ARBA00023125"/>
    </source>
</evidence>
<dbReference type="EMBL" id="JACHJL010000020">
    <property type="protein sequence ID" value="MBB5939045.1"/>
    <property type="molecule type" value="Genomic_DNA"/>
</dbReference>
<reference evidence="3 4" key="1">
    <citation type="submission" date="2020-08" db="EMBL/GenBank/DDBJ databases">
        <title>Genomic Encyclopedia of Type Strains, Phase III (KMG-III): the genomes of soil and plant-associated and newly described type strains.</title>
        <authorList>
            <person name="Whitman W."/>
        </authorList>
    </citation>
    <scope>NUCLEOTIDE SEQUENCE [LARGE SCALE GENOMIC DNA]</scope>
    <source>
        <strain evidence="3 4">CECT 8305</strain>
    </source>
</reference>